<dbReference type="GO" id="GO:0005975">
    <property type="term" value="P:carbohydrate metabolic process"/>
    <property type="evidence" value="ECO:0007669"/>
    <property type="project" value="InterPro"/>
</dbReference>
<evidence type="ECO:0000259" key="2">
    <source>
        <dbReference type="Pfam" id="PF20736"/>
    </source>
</evidence>
<dbReference type="GO" id="GO:0016787">
    <property type="term" value="F:hydrolase activity"/>
    <property type="evidence" value="ECO:0007669"/>
    <property type="project" value="UniProtKB-KW"/>
</dbReference>
<dbReference type="InterPro" id="IPR049174">
    <property type="entry name" value="Beta-AFase-like"/>
</dbReference>
<organism evidence="4 5">
    <name type="scientific">Pelagovum pacificum</name>
    <dbReference type="NCBI Taxonomy" id="2588711"/>
    <lineage>
        <taxon>Bacteria</taxon>
        <taxon>Pseudomonadati</taxon>
        <taxon>Pseudomonadota</taxon>
        <taxon>Alphaproteobacteria</taxon>
        <taxon>Rhodobacterales</taxon>
        <taxon>Paracoccaceae</taxon>
        <taxon>Pelagovum</taxon>
    </lineage>
</organism>
<accession>A0A5C5GBV8</accession>
<keyword evidence="5" id="KW-1185">Reference proteome</keyword>
<dbReference type="Proteomes" id="UP000314011">
    <property type="component" value="Unassembled WGS sequence"/>
</dbReference>
<dbReference type="InterPro" id="IPR008928">
    <property type="entry name" value="6-hairpin_glycosidase_sf"/>
</dbReference>
<feature type="domain" description="Non-reducing end beta-L-arabinofuranosidase-like GH127 catalytic" evidence="1">
    <location>
        <begin position="11"/>
        <end position="413"/>
    </location>
</feature>
<comment type="caution">
    <text evidence="4">The sequence shown here is derived from an EMBL/GenBank/DDBJ whole genome shotgun (WGS) entry which is preliminary data.</text>
</comment>
<gene>
    <name evidence="4" type="ORF">FHY64_15665</name>
</gene>
<dbReference type="Gene3D" id="1.50.10.10">
    <property type="match status" value="1"/>
</dbReference>
<dbReference type="AlphaFoldDB" id="A0A5C5GBV8"/>
<evidence type="ECO:0000259" key="1">
    <source>
        <dbReference type="Pfam" id="PF07944"/>
    </source>
</evidence>
<dbReference type="PANTHER" id="PTHR43465">
    <property type="entry name" value="DUF1680 DOMAIN PROTEIN (AFU_ORTHOLOGUE AFUA_1G08910)"/>
    <property type="match status" value="1"/>
</dbReference>
<reference evidence="4 5" key="1">
    <citation type="submission" date="2019-06" db="EMBL/GenBank/DDBJ databases">
        <title>Genome of new Rhodobacteraceae sp. SM1903.</title>
        <authorList>
            <person name="Ren X."/>
        </authorList>
    </citation>
    <scope>NUCLEOTIDE SEQUENCE [LARGE SCALE GENOMIC DNA]</scope>
    <source>
        <strain evidence="4 5">SM1903</strain>
    </source>
</reference>
<dbReference type="EMBL" id="VFFF01000002">
    <property type="protein sequence ID" value="TNY31450.1"/>
    <property type="molecule type" value="Genomic_DNA"/>
</dbReference>
<proteinExistence type="predicted"/>
<dbReference type="SUPFAM" id="SSF48208">
    <property type="entry name" value="Six-hairpin glycosidases"/>
    <property type="match status" value="1"/>
</dbReference>
<dbReference type="OrthoDB" id="9757939at2"/>
<dbReference type="Pfam" id="PF20736">
    <property type="entry name" value="Glyco_hydro127M"/>
    <property type="match status" value="1"/>
</dbReference>
<name>A0A5C5GBV8_9RHOB</name>
<dbReference type="InterPro" id="IPR012878">
    <property type="entry name" value="Beta-AFase-like_GH127_cat"/>
</dbReference>
<evidence type="ECO:0000313" key="5">
    <source>
        <dbReference type="Proteomes" id="UP000314011"/>
    </source>
</evidence>
<dbReference type="InterPro" id="IPR012341">
    <property type="entry name" value="6hp_glycosidase-like_sf"/>
</dbReference>
<dbReference type="RefSeq" id="WP_140196442.1">
    <property type="nucleotide sequence ID" value="NZ_CP065915.1"/>
</dbReference>
<dbReference type="InterPro" id="IPR049046">
    <property type="entry name" value="Beta-AFase-like_GH127_middle"/>
</dbReference>
<dbReference type="InterPro" id="IPR049049">
    <property type="entry name" value="Beta-AFase-like_GH127_C"/>
</dbReference>
<sequence length="634" mass="71669">MRTYSSVDFSKVKITGPFWHERLDTVMESTIPTQYDQLEKHNILDSLTIRPEAPPLTIPKNRHNFTTQIFWDSDVGKWVEAASYGLSHRRDEKVEAQIEDITDKLKKAQAPDGYLNCWYLQREPENRWTNLRDNHELYNAGHLLEGAVAYYRATGRDRLLKIMMRYMDHIAETFGTGEGQRRGYPGHEEIELALVKLYHATGEKKYLDLATYFVDERGNTDGVEHYFEIEREERGDTPEMFFQGTHEYSQSHKPVREQDKVVGHAVRAIYLYTAMADLAAEHDDDGLKSACEALWKDVTETRMYVTGGFGPSERNEGFTKDYDLPNETAYAETCASVAMVFWAARMLNLDLDGHYADILELALYNNSLAGLSKDGAHYFYDNKLDSDGSHSRWAWHFCPCCTMNVSRLVASVAGYFYGVAETEVAVHLYGGAETTLPVAGGKVHLKETSNYPWDGDIRIDLAPEEGTGPFTLSLRIPSWAKDATAKVNGEAVEVKTERGYLKMNRTWSKGDAVELSLPMPAERLRAHPDVRADAGKVALRRGPLVYCIEQKDNEQPVNRVRLPGDTALSSSFRPDFLGGITVIEGKAKAEQAADWGKALYRTEPAPEADTSITAVPYYIWANRGPNPMAVWIRE</sequence>
<feature type="domain" description="Non-reducing end beta-L-arabinofuranosidase-like GH127 C-terminal" evidence="3">
    <location>
        <begin position="522"/>
        <end position="633"/>
    </location>
</feature>
<dbReference type="Pfam" id="PF07944">
    <property type="entry name" value="Beta-AFase-like_GH127_cat"/>
    <property type="match status" value="1"/>
</dbReference>
<evidence type="ECO:0000259" key="3">
    <source>
        <dbReference type="Pfam" id="PF20737"/>
    </source>
</evidence>
<keyword evidence="4" id="KW-0378">Hydrolase</keyword>
<dbReference type="Pfam" id="PF20737">
    <property type="entry name" value="Glyco_hydro127C"/>
    <property type="match status" value="1"/>
</dbReference>
<dbReference type="PANTHER" id="PTHR43465:SF2">
    <property type="entry name" value="DUF1680 DOMAIN PROTEIN (AFU_ORTHOLOGUE AFUA_1G08910)"/>
    <property type="match status" value="1"/>
</dbReference>
<evidence type="ECO:0000313" key="4">
    <source>
        <dbReference type="EMBL" id="TNY31450.1"/>
    </source>
</evidence>
<feature type="domain" description="Non-reducing end beta-L-arabinofuranosidase-like GH127 middle" evidence="2">
    <location>
        <begin position="424"/>
        <end position="519"/>
    </location>
</feature>
<protein>
    <submittedName>
        <fullName evidence="4">Glycoside hydrolase family 127 protein</fullName>
    </submittedName>
</protein>